<dbReference type="InterPro" id="IPR000594">
    <property type="entry name" value="ThiF_NAD_FAD-bd"/>
</dbReference>
<organism evidence="2 4">
    <name type="scientific">Alkalithermobacter thermoalcaliphilus JW-YL-7 = DSM 7308</name>
    <dbReference type="NCBI Taxonomy" id="1121328"/>
    <lineage>
        <taxon>Bacteria</taxon>
        <taxon>Bacillati</taxon>
        <taxon>Bacillota</taxon>
        <taxon>Clostridia</taxon>
        <taxon>Peptostreptococcales</taxon>
        <taxon>Tepidibacteraceae</taxon>
        <taxon>Alkalithermobacter</taxon>
    </lineage>
</organism>
<sequence>MRYKTSFISVAGKTKTENILGAGTMQYDVNDFEFEKSLRILSFLKDARTEEECKTFLYREQIPEEFFRRLIRHKMITNYEKNFVKKDEMHFKNSLYLETVVSNPDTTEKNFNKSIIIIVGCGGIGNFMSYSLGSFNPKKIILIDGDRIEKSNLNRQFMFNESDIGEYKSKVLARELKRRNSTLNVIEISQYVTENILDSLLKDLEKEDVPLGILSGDTDQALLATTRSFARYSIPFLNVGYLNDISVIGPFYIPRISACPLCNNTFSIKIDCNNDIISREVDELNKRSSAPSAFNNNALAASMATSDIIQYMDGNYQQIKSLNARFGVNNVTFETYKIDTYIDKNCEYCGCNENSSRATY</sequence>
<dbReference type="SUPFAM" id="SSF69572">
    <property type="entry name" value="Activating enzymes of the ubiquitin-like proteins"/>
    <property type="match status" value="1"/>
</dbReference>
<evidence type="ECO:0000313" key="2">
    <source>
        <dbReference type="EMBL" id="KXZ39985.1"/>
    </source>
</evidence>
<evidence type="ECO:0000313" key="3">
    <source>
        <dbReference type="EMBL" id="SHL29391.1"/>
    </source>
</evidence>
<gene>
    <name evidence="2" type="ORF">JWYL7_1060</name>
    <name evidence="3" type="ORF">SAMN05661008_01823</name>
</gene>
<reference evidence="2 4" key="1">
    <citation type="submission" date="2016-02" db="EMBL/GenBank/DDBJ databases">
        <title>Draft genome sequence for Clostridium paradoxum JW-YL-7.</title>
        <authorList>
            <person name="Utturkar S.M."/>
            <person name="Lancaster A."/>
            <person name="Poole F.L."/>
            <person name="Adams M.W."/>
            <person name="Brown S.D."/>
        </authorList>
    </citation>
    <scope>NUCLEOTIDE SEQUENCE [LARGE SCALE GENOMIC DNA]</scope>
    <source>
        <strain evidence="2 4">JW-YL-7</strain>
    </source>
</reference>
<comment type="caution">
    <text evidence="2">The sequence shown here is derived from an EMBL/GenBank/DDBJ whole genome shotgun (WGS) entry which is preliminary data.</text>
</comment>
<dbReference type="GO" id="GO:0016779">
    <property type="term" value="F:nucleotidyltransferase activity"/>
    <property type="evidence" value="ECO:0007669"/>
    <property type="project" value="TreeGrafter"/>
</dbReference>
<dbReference type="GO" id="GO:0008641">
    <property type="term" value="F:ubiquitin-like modifier activating enzyme activity"/>
    <property type="evidence" value="ECO:0007669"/>
    <property type="project" value="InterPro"/>
</dbReference>
<dbReference type="Gene3D" id="3.40.50.720">
    <property type="entry name" value="NAD(P)-binding Rossmann-like Domain"/>
    <property type="match status" value="1"/>
</dbReference>
<dbReference type="GO" id="GO:0005737">
    <property type="term" value="C:cytoplasm"/>
    <property type="evidence" value="ECO:0007669"/>
    <property type="project" value="TreeGrafter"/>
</dbReference>
<dbReference type="InterPro" id="IPR035985">
    <property type="entry name" value="Ubiquitin-activating_enz"/>
</dbReference>
<dbReference type="EMBL" id="FRBG01000021">
    <property type="protein sequence ID" value="SHL29391.1"/>
    <property type="molecule type" value="Genomic_DNA"/>
</dbReference>
<dbReference type="Pfam" id="PF00899">
    <property type="entry name" value="ThiF"/>
    <property type="match status" value="1"/>
</dbReference>
<dbReference type="PANTHER" id="PTHR10953:SF102">
    <property type="entry name" value="ADENYLYLTRANSFERASE AND SULFURTRANSFERASE MOCS3"/>
    <property type="match status" value="1"/>
</dbReference>
<keyword evidence="5" id="KW-1185">Reference proteome</keyword>
<dbReference type="Proteomes" id="UP000323392">
    <property type="component" value="Unassembled WGS sequence"/>
</dbReference>
<dbReference type="InterPro" id="IPR045886">
    <property type="entry name" value="ThiF/MoeB/HesA"/>
</dbReference>
<proteinExistence type="predicted"/>
<evidence type="ECO:0000259" key="1">
    <source>
        <dbReference type="Pfam" id="PF00899"/>
    </source>
</evidence>
<dbReference type="PATRIC" id="fig|1121328.3.peg.1069"/>
<accession>A0A150FS04</accession>
<dbReference type="STRING" id="1121328.JWYL7_1060"/>
<dbReference type="AlphaFoldDB" id="A0A150FS04"/>
<name>A0A150FS04_CLOPD</name>
<evidence type="ECO:0000313" key="5">
    <source>
        <dbReference type="Proteomes" id="UP000323392"/>
    </source>
</evidence>
<protein>
    <submittedName>
        <fullName evidence="3">ThiF family protein</fullName>
    </submittedName>
    <submittedName>
        <fullName evidence="2">UBA/THIF-type NAD/FAD binding protein</fullName>
    </submittedName>
</protein>
<feature type="domain" description="THIF-type NAD/FAD binding fold" evidence="1">
    <location>
        <begin position="109"/>
        <end position="337"/>
    </location>
</feature>
<dbReference type="CDD" id="cd01483">
    <property type="entry name" value="E1_enzyme_family"/>
    <property type="match status" value="1"/>
</dbReference>
<reference evidence="3 5" key="2">
    <citation type="submission" date="2016-11" db="EMBL/GenBank/DDBJ databases">
        <authorList>
            <person name="Varghese N."/>
            <person name="Submissions S."/>
        </authorList>
    </citation>
    <scope>NUCLEOTIDE SEQUENCE [LARGE SCALE GENOMIC DNA]</scope>
    <source>
        <strain evidence="3 5">DSM 7308</strain>
    </source>
</reference>
<dbReference type="Proteomes" id="UP000092605">
    <property type="component" value="Unassembled WGS sequence"/>
</dbReference>
<dbReference type="OrthoDB" id="9804286at2"/>
<dbReference type="RefSeq" id="WP_066070088.1">
    <property type="nucleotide sequence ID" value="NZ_FRBG01000021.1"/>
</dbReference>
<dbReference type="PANTHER" id="PTHR10953">
    <property type="entry name" value="UBIQUITIN-ACTIVATING ENZYME E1"/>
    <property type="match status" value="1"/>
</dbReference>
<evidence type="ECO:0000313" key="4">
    <source>
        <dbReference type="Proteomes" id="UP000092605"/>
    </source>
</evidence>
<dbReference type="GO" id="GO:0004792">
    <property type="term" value="F:thiosulfate-cyanide sulfurtransferase activity"/>
    <property type="evidence" value="ECO:0007669"/>
    <property type="project" value="TreeGrafter"/>
</dbReference>
<dbReference type="EMBL" id="LSFY01000001">
    <property type="protein sequence ID" value="KXZ39985.1"/>
    <property type="molecule type" value="Genomic_DNA"/>
</dbReference>